<accession>V4T953</accession>
<name>V4T953_CITCL</name>
<evidence type="ECO:0000313" key="1">
    <source>
        <dbReference type="EMBL" id="ESR49762.1"/>
    </source>
</evidence>
<dbReference type="AlphaFoldDB" id="V4T953"/>
<reference evidence="1 2" key="1">
    <citation type="submission" date="2013-10" db="EMBL/GenBank/DDBJ databases">
        <authorList>
            <consortium name="International Citrus Genome Consortium"/>
            <person name="Jenkins J."/>
            <person name="Schmutz J."/>
            <person name="Prochnik S."/>
            <person name="Rokhsar D."/>
            <person name="Gmitter F."/>
            <person name="Ollitrault P."/>
            <person name="Machado M."/>
            <person name="Talon M."/>
            <person name="Wincker P."/>
            <person name="Jaillon O."/>
            <person name="Morgante M."/>
        </authorList>
    </citation>
    <scope>NUCLEOTIDE SEQUENCE</scope>
    <source>
        <strain evidence="2">cv. Clemenules</strain>
    </source>
</reference>
<sequence length="71" mass="8470">MNMCQMEKHGTSNYIQKSMRPSMRQKNVFSNYQFGHKCSNDMRFISNLLSEATVLSPSYIKKLWENRIFKD</sequence>
<protein>
    <submittedName>
        <fullName evidence="1">Uncharacterized protein</fullName>
    </submittedName>
</protein>
<dbReference type="Proteomes" id="UP000030687">
    <property type="component" value="Unassembled WGS sequence"/>
</dbReference>
<keyword evidence="2" id="KW-1185">Reference proteome</keyword>
<evidence type="ECO:0000313" key="2">
    <source>
        <dbReference type="Proteomes" id="UP000030687"/>
    </source>
</evidence>
<proteinExistence type="predicted"/>
<dbReference type="KEGG" id="cic:CICLE_v10033260mg"/>
<organism evidence="1 2">
    <name type="scientific">Citrus clementina</name>
    <name type="common">Clementine</name>
    <name type="synonym">Citrus deliciosa x Citrus sinensis</name>
    <dbReference type="NCBI Taxonomy" id="85681"/>
    <lineage>
        <taxon>Eukaryota</taxon>
        <taxon>Viridiplantae</taxon>
        <taxon>Streptophyta</taxon>
        <taxon>Embryophyta</taxon>
        <taxon>Tracheophyta</taxon>
        <taxon>Spermatophyta</taxon>
        <taxon>Magnoliopsida</taxon>
        <taxon>eudicotyledons</taxon>
        <taxon>Gunneridae</taxon>
        <taxon>Pentapetalae</taxon>
        <taxon>rosids</taxon>
        <taxon>malvids</taxon>
        <taxon>Sapindales</taxon>
        <taxon>Rutaceae</taxon>
        <taxon>Aurantioideae</taxon>
        <taxon>Citrus</taxon>
    </lineage>
</organism>
<dbReference type="Gramene" id="ESR49762">
    <property type="protein sequence ID" value="ESR49762"/>
    <property type="gene ID" value="CICLE_v10033260mg"/>
</dbReference>
<dbReference type="EMBL" id="KI536726">
    <property type="protein sequence ID" value="ESR49762.1"/>
    <property type="molecule type" value="Genomic_DNA"/>
</dbReference>
<dbReference type="InParanoid" id="V4T953"/>
<gene>
    <name evidence="1" type="ORF">CICLE_v10033260mg</name>
</gene>